<dbReference type="Pfam" id="PF04365">
    <property type="entry name" value="BrnT_toxin"/>
    <property type="match status" value="1"/>
</dbReference>
<evidence type="ECO:0000313" key="2">
    <source>
        <dbReference type="Proteomes" id="UP000595197"/>
    </source>
</evidence>
<organism evidence="1 2">
    <name type="scientific">Skermanella cutis</name>
    <dbReference type="NCBI Taxonomy" id="2775420"/>
    <lineage>
        <taxon>Bacteria</taxon>
        <taxon>Pseudomonadati</taxon>
        <taxon>Pseudomonadota</taxon>
        <taxon>Alphaproteobacteria</taxon>
        <taxon>Rhodospirillales</taxon>
        <taxon>Azospirillaceae</taxon>
        <taxon>Skermanella</taxon>
    </lineage>
</organism>
<dbReference type="RefSeq" id="WP_201070849.1">
    <property type="nucleotide sequence ID" value="NZ_CP067420.1"/>
</dbReference>
<dbReference type="InterPro" id="IPR038573">
    <property type="entry name" value="BrnT_sf"/>
</dbReference>
<proteinExistence type="predicted"/>
<reference evidence="1" key="1">
    <citation type="submission" date="2021-02" db="EMBL/GenBank/DDBJ databases">
        <title>Skermanella TT6 skin isolate.</title>
        <authorList>
            <person name="Lee K."/>
            <person name="Ganzorig M."/>
        </authorList>
    </citation>
    <scope>NUCLEOTIDE SEQUENCE</scope>
    <source>
        <strain evidence="1">TT6</strain>
    </source>
</reference>
<dbReference type="EMBL" id="CP067420">
    <property type="protein sequence ID" value="QQP87542.1"/>
    <property type="molecule type" value="Genomic_DNA"/>
</dbReference>
<evidence type="ECO:0000313" key="1">
    <source>
        <dbReference type="EMBL" id="QQP87542.1"/>
    </source>
</evidence>
<dbReference type="InterPro" id="IPR007460">
    <property type="entry name" value="BrnT_toxin"/>
</dbReference>
<dbReference type="Proteomes" id="UP000595197">
    <property type="component" value="Chromosome"/>
</dbReference>
<dbReference type="Gene3D" id="3.10.450.530">
    <property type="entry name" value="Ribonuclease toxin, BrnT, of type II toxin-antitoxin system"/>
    <property type="match status" value="1"/>
</dbReference>
<protein>
    <submittedName>
        <fullName evidence="1">BrnT family toxin</fullName>
    </submittedName>
</protein>
<gene>
    <name evidence="1" type="ORF">IGS68_15690</name>
</gene>
<sequence length="89" mass="10292">MNTWDDNKRAANLAKHGVDFAAVEGFDWETALTAVDDRRDYGEDRFITIGYIGLRLHVMVWTPRGDDTRIIGLRKANDREERRYHAAQA</sequence>
<accession>A0ABX7B283</accession>
<keyword evidence="2" id="KW-1185">Reference proteome</keyword>
<name>A0ABX7B283_9PROT</name>